<evidence type="ECO:0000256" key="2">
    <source>
        <dbReference type="ARBA" id="ARBA00023015"/>
    </source>
</evidence>
<organism evidence="7 8">
    <name type="scientific">Deinococcus ruber</name>
    <dbReference type="NCBI Taxonomy" id="1848197"/>
    <lineage>
        <taxon>Bacteria</taxon>
        <taxon>Thermotogati</taxon>
        <taxon>Deinococcota</taxon>
        <taxon>Deinococci</taxon>
        <taxon>Deinococcales</taxon>
        <taxon>Deinococcaceae</taxon>
        <taxon>Deinococcus</taxon>
    </lineage>
</organism>
<feature type="domain" description="Response regulatory" evidence="6">
    <location>
        <begin position="1"/>
        <end position="72"/>
    </location>
</feature>
<name>A0A918FGP3_9DEIO</name>
<evidence type="ECO:0000259" key="6">
    <source>
        <dbReference type="PROSITE" id="PS50110"/>
    </source>
</evidence>
<dbReference type="GO" id="GO:0000156">
    <property type="term" value="F:phosphorelay response regulator activity"/>
    <property type="evidence" value="ECO:0007669"/>
    <property type="project" value="TreeGrafter"/>
</dbReference>
<proteinExistence type="predicted"/>
<dbReference type="InterPro" id="IPR011006">
    <property type="entry name" value="CheY-like_superfamily"/>
</dbReference>
<evidence type="ECO:0000313" key="7">
    <source>
        <dbReference type="EMBL" id="GGR36559.1"/>
    </source>
</evidence>
<protein>
    <recommendedName>
        <fullName evidence="6">Response regulatory domain-containing protein</fullName>
    </recommendedName>
</protein>
<evidence type="ECO:0000256" key="3">
    <source>
        <dbReference type="ARBA" id="ARBA00023125"/>
    </source>
</evidence>
<keyword evidence="4" id="KW-0804">Transcription</keyword>
<evidence type="ECO:0000313" key="8">
    <source>
        <dbReference type="Proteomes" id="UP000603865"/>
    </source>
</evidence>
<dbReference type="EMBL" id="BMQL01000073">
    <property type="protein sequence ID" value="GGR36559.1"/>
    <property type="molecule type" value="Genomic_DNA"/>
</dbReference>
<dbReference type="Gene3D" id="3.40.50.2300">
    <property type="match status" value="1"/>
</dbReference>
<keyword evidence="1" id="KW-0902">Two-component regulatory system</keyword>
<evidence type="ECO:0000256" key="4">
    <source>
        <dbReference type="ARBA" id="ARBA00023163"/>
    </source>
</evidence>
<dbReference type="GO" id="GO:0006355">
    <property type="term" value="P:regulation of DNA-templated transcription"/>
    <property type="evidence" value="ECO:0007669"/>
    <property type="project" value="TreeGrafter"/>
</dbReference>
<dbReference type="PANTHER" id="PTHR48111:SF22">
    <property type="entry name" value="REGULATOR OF RPOS"/>
    <property type="match status" value="1"/>
</dbReference>
<dbReference type="GO" id="GO:0000976">
    <property type="term" value="F:transcription cis-regulatory region binding"/>
    <property type="evidence" value="ECO:0007669"/>
    <property type="project" value="TreeGrafter"/>
</dbReference>
<dbReference type="GO" id="GO:0032993">
    <property type="term" value="C:protein-DNA complex"/>
    <property type="evidence" value="ECO:0007669"/>
    <property type="project" value="TreeGrafter"/>
</dbReference>
<dbReference type="InterPro" id="IPR001789">
    <property type="entry name" value="Sig_transdc_resp-reg_receiver"/>
</dbReference>
<dbReference type="SUPFAM" id="SSF52172">
    <property type="entry name" value="CheY-like"/>
    <property type="match status" value="1"/>
</dbReference>
<evidence type="ECO:0000256" key="1">
    <source>
        <dbReference type="ARBA" id="ARBA00023012"/>
    </source>
</evidence>
<dbReference type="Proteomes" id="UP000603865">
    <property type="component" value="Unassembled WGS sequence"/>
</dbReference>
<accession>A0A918FGP3</accession>
<sequence length="118" mass="13397">MPSVVLVEHELPDGSARDVITRLRGSVAVPILMVTARAVVEETVDLLNLVADDVLVKPVAVREVLARIGVHLRRHQHEEQLVYRGLEVWPQRHLVVCQLKLGGWSRVRYEAEIRRALE</sequence>
<dbReference type="PANTHER" id="PTHR48111">
    <property type="entry name" value="REGULATOR OF RPOS"/>
    <property type="match status" value="1"/>
</dbReference>
<reference evidence="7" key="2">
    <citation type="submission" date="2020-09" db="EMBL/GenBank/DDBJ databases">
        <authorList>
            <person name="Sun Q."/>
            <person name="Ohkuma M."/>
        </authorList>
    </citation>
    <scope>NUCLEOTIDE SEQUENCE</scope>
    <source>
        <strain evidence="7">JCM 31311</strain>
    </source>
</reference>
<comment type="caution">
    <text evidence="5">Lacks conserved residue(s) required for the propagation of feature annotation.</text>
</comment>
<dbReference type="InterPro" id="IPR039420">
    <property type="entry name" value="WalR-like"/>
</dbReference>
<gene>
    <name evidence="7" type="ORF">GCM10008957_52810</name>
</gene>
<dbReference type="PROSITE" id="PS50110">
    <property type="entry name" value="RESPONSE_REGULATORY"/>
    <property type="match status" value="1"/>
</dbReference>
<evidence type="ECO:0000256" key="5">
    <source>
        <dbReference type="PROSITE-ProRule" id="PRU00169"/>
    </source>
</evidence>
<dbReference type="GO" id="GO:0005829">
    <property type="term" value="C:cytosol"/>
    <property type="evidence" value="ECO:0007669"/>
    <property type="project" value="TreeGrafter"/>
</dbReference>
<keyword evidence="8" id="KW-1185">Reference proteome</keyword>
<comment type="caution">
    <text evidence="7">The sequence shown here is derived from an EMBL/GenBank/DDBJ whole genome shotgun (WGS) entry which is preliminary data.</text>
</comment>
<keyword evidence="2" id="KW-0805">Transcription regulation</keyword>
<keyword evidence="3" id="KW-0238">DNA-binding</keyword>
<reference evidence="7" key="1">
    <citation type="journal article" date="2014" name="Int. J. Syst. Evol. Microbiol.">
        <title>Complete genome sequence of Corynebacterium casei LMG S-19264T (=DSM 44701T), isolated from a smear-ripened cheese.</title>
        <authorList>
            <consortium name="US DOE Joint Genome Institute (JGI-PGF)"/>
            <person name="Walter F."/>
            <person name="Albersmeier A."/>
            <person name="Kalinowski J."/>
            <person name="Ruckert C."/>
        </authorList>
    </citation>
    <scope>NUCLEOTIDE SEQUENCE</scope>
    <source>
        <strain evidence="7">JCM 31311</strain>
    </source>
</reference>
<dbReference type="AlphaFoldDB" id="A0A918FGP3"/>